<proteinExistence type="inferred from homology"/>
<evidence type="ECO:0000256" key="10">
    <source>
        <dbReference type="ARBA" id="ARBA00023204"/>
    </source>
</evidence>
<dbReference type="GO" id="GO:0005524">
    <property type="term" value="F:ATP binding"/>
    <property type="evidence" value="ECO:0007669"/>
    <property type="project" value="UniProtKB-KW"/>
</dbReference>
<sequence length="224" mass="25189">MRPRRGRGVTEGGTSRYRFGNRTLYRVVGFGHVKDRLVVKGARRHNLRDISVELPRNALIVFTGVSGSGKSSLAFDTIFAEGRRRYVESLSVYARRFLGQLDKPDVDVIEGLSPAIAIDQKTTGRNPRSTVGALTEVYDHLRLPYVRVGRPHCPECGEPVERQTPLQIVDRLLAQGDGVRVRVPAPVVRDRKGEHADVFQQLRADGFSHVLRRRHPQGREEPLP</sequence>
<dbReference type="Gene3D" id="3.30.190.20">
    <property type="match status" value="1"/>
</dbReference>
<dbReference type="AlphaFoldDB" id="A0A1I2A4K8"/>
<dbReference type="Pfam" id="PF17760">
    <property type="entry name" value="UvrA_inter"/>
    <property type="match status" value="1"/>
</dbReference>
<keyword evidence="5" id="KW-0227">DNA damage</keyword>
<dbReference type="SUPFAM" id="SSF52540">
    <property type="entry name" value="P-loop containing nucleoside triphosphate hydrolases"/>
    <property type="match status" value="1"/>
</dbReference>
<evidence type="ECO:0000256" key="2">
    <source>
        <dbReference type="ARBA" id="ARBA00022490"/>
    </source>
</evidence>
<evidence type="ECO:0000256" key="3">
    <source>
        <dbReference type="ARBA" id="ARBA00022737"/>
    </source>
</evidence>
<dbReference type="InterPro" id="IPR041102">
    <property type="entry name" value="UvrA_inter"/>
</dbReference>
<keyword evidence="10" id="KW-0234">DNA repair</keyword>
<keyword evidence="9" id="KW-0238">DNA-binding</keyword>
<evidence type="ECO:0000256" key="13">
    <source>
        <dbReference type="ARBA" id="ARBA00042156"/>
    </source>
</evidence>
<comment type="similarity">
    <text evidence="11">Belongs to the ABC transporter superfamily. UvrA family.</text>
</comment>
<organism evidence="15 16">
    <name type="scientific">Streptomyces mirabilis</name>
    <dbReference type="NCBI Taxonomy" id="68239"/>
    <lineage>
        <taxon>Bacteria</taxon>
        <taxon>Bacillati</taxon>
        <taxon>Actinomycetota</taxon>
        <taxon>Actinomycetes</taxon>
        <taxon>Kitasatosporales</taxon>
        <taxon>Streptomycetaceae</taxon>
        <taxon>Streptomyces</taxon>
    </lineage>
</organism>
<dbReference type="GO" id="GO:0005737">
    <property type="term" value="C:cytoplasm"/>
    <property type="evidence" value="ECO:0007669"/>
    <property type="project" value="UniProtKB-SubCell"/>
</dbReference>
<dbReference type="FunFam" id="3.40.50.300:FF:000028">
    <property type="entry name" value="UvrABC system protein A"/>
    <property type="match status" value="1"/>
</dbReference>
<evidence type="ECO:0000256" key="1">
    <source>
        <dbReference type="ARBA" id="ARBA00004496"/>
    </source>
</evidence>
<evidence type="ECO:0000256" key="4">
    <source>
        <dbReference type="ARBA" id="ARBA00022741"/>
    </source>
</evidence>
<evidence type="ECO:0000313" key="15">
    <source>
        <dbReference type="EMBL" id="SFE38518.1"/>
    </source>
</evidence>
<evidence type="ECO:0000256" key="7">
    <source>
        <dbReference type="ARBA" id="ARBA00022840"/>
    </source>
</evidence>
<reference evidence="15 16" key="1">
    <citation type="submission" date="2016-10" db="EMBL/GenBank/DDBJ databases">
        <authorList>
            <person name="de Groot N.N."/>
        </authorList>
    </citation>
    <scope>NUCLEOTIDE SEQUENCE [LARGE SCALE GENOMIC DNA]</scope>
    <source>
        <strain evidence="15 16">OK461</strain>
    </source>
</reference>
<name>A0A1I2A4K8_9ACTN</name>
<dbReference type="PANTHER" id="PTHR43152:SF3">
    <property type="entry name" value="UVRABC SYSTEM PROTEIN A"/>
    <property type="match status" value="1"/>
</dbReference>
<evidence type="ECO:0000313" key="16">
    <source>
        <dbReference type="Proteomes" id="UP000181942"/>
    </source>
</evidence>
<accession>A0A1I2A4K8</accession>
<evidence type="ECO:0000256" key="12">
    <source>
        <dbReference type="ARBA" id="ARBA00039316"/>
    </source>
</evidence>
<keyword evidence="3" id="KW-0677">Repeat</keyword>
<dbReference type="Proteomes" id="UP000181942">
    <property type="component" value="Unassembled WGS sequence"/>
</dbReference>
<comment type="subcellular location">
    <subcellularLocation>
        <location evidence="1">Cytoplasm</location>
    </subcellularLocation>
</comment>
<dbReference type="Gene3D" id="3.40.50.300">
    <property type="entry name" value="P-loop containing nucleotide triphosphate hydrolases"/>
    <property type="match status" value="1"/>
</dbReference>
<dbReference type="GO" id="GO:0003677">
    <property type="term" value="F:DNA binding"/>
    <property type="evidence" value="ECO:0007669"/>
    <property type="project" value="UniProtKB-KW"/>
</dbReference>
<feature type="domain" description="UvrA interaction" evidence="14">
    <location>
        <begin position="163"/>
        <end position="210"/>
    </location>
</feature>
<evidence type="ECO:0000256" key="11">
    <source>
        <dbReference type="ARBA" id="ARBA00038000"/>
    </source>
</evidence>
<evidence type="ECO:0000259" key="14">
    <source>
        <dbReference type="Pfam" id="PF17760"/>
    </source>
</evidence>
<dbReference type="Gene3D" id="1.20.1580.10">
    <property type="entry name" value="ABC transporter ATPase like domain"/>
    <property type="match status" value="1"/>
</dbReference>
<keyword evidence="4" id="KW-0547">Nucleotide-binding</keyword>
<protein>
    <recommendedName>
        <fullName evidence="12">UvrABC system protein A</fullName>
    </recommendedName>
    <alternativeName>
        <fullName evidence="13">Excinuclease ABC subunit A</fullName>
    </alternativeName>
</protein>
<evidence type="ECO:0000256" key="9">
    <source>
        <dbReference type="ARBA" id="ARBA00023125"/>
    </source>
</evidence>
<keyword evidence="7" id="KW-0067">ATP-binding</keyword>
<evidence type="ECO:0000256" key="6">
    <source>
        <dbReference type="ARBA" id="ARBA00022769"/>
    </source>
</evidence>
<keyword evidence="2" id="KW-0963">Cytoplasm</keyword>
<dbReference type="GO" id="GO:0006281">
    <property type="term" value="P:DNA repair"/>
    <property type="evidence" value="ECO:0007669"/>
    <property type="project" value="UniProtKB-KW"/>
</dbReference>
<dbReference type="PANTHER" id="PTHR43152">
    <property type="entry name" value="UVRABC SYSTEM PROTEIN A"/>
    <property type="match status" value="1"/>
</dbReference>
<keyword evidence="6" id="KW-0228">DNA excision</keyword>
<evidence type="ECO:0000256" key="5">
    <source>
        <dbReference type="ARBA" id="ARBA00022763"/>
    </source>
</evidence>
<dbReference type="EMBL" id="FONR01000001">
    <property type="protein sequence ID" value="SFE38518.1"/>
    <property type="molecule type" value="Genomic_DNA"/>
</dbReference>
<evidence type="ECO:0000256" key="8">
    <source>
        <dbReference type="ARBA" id="ARBA00022881"/>
    </source>
</evidence>
<dbReference type="GO" id="GO:0004518">
    <property type="term" value="F:nuclease activity"/>
    <property type="evidence" value="ECO:0007669"/>
    <property type="project" value="UniProtKB-KW"/>
</dbReference>
<keyword evidence="8" id="KW-0267">Excision nuclease</keyword>
<gene>
    <name evidence="15" type="ORF">SAMN02787118_101539</name>
</gene>
<dbReference type="InterPro" id="IPR027417">
    <property type="entry name" value="P-loop_NTPase"/>
</dbReference>